<dbReference type="Proteomes" id="UP001530315">
    <property type="component" value="Unassembled WGS sequence"/>
</dbReference>
<comment type="caution">
    <text evidence="6">The sequence shown here is derived from an EMBL/GenBank/DDBJ whole genome shotgun (WGS) entry which is preliminary data.</text>
</comment>
<evidence type="ECO:0000313" key="7">
    <source>
        <dbReference type="Proteomes" id="UP001530315"/>
    </source>
</evidence>
<dbReference type="PANTHER" id="PTHR12446">
    <property type="entry name" value="TESMIN/TSO1-RELATED"/>
    <property type="match status" value="1"/>
</dbReference>
<reference evidence="6 7" key="1">
    <citation type="submission" date="2024-10" db="EMBL/GenBank/DDBJ databases">
        <title>Updated reference genomes for cyclostephanoid diatoms.</title>
        <authorList>
            <person name="Roberts W.R."/>
            <person name="Alverson A.J."/>
        </authorList>
    </citation>
    <scope>NUCLEOTIDE SEQUENCE [LARGE SCALE GENOMIC DNA]</scope>
    <source>
        <strain evidence="6 7">AJA276-08</strain>
    </source>
</reference>
<evidence type="ECO:0000256" key="3">
    <source>
        <dbReference type="ARBA" id="ARBA00023242"/>
    </source>
</evidence>
<organism evidence="6 7">
    <name type="scientific">Stephanodiscus triporus</name>
    <dbReference type="NCBI Taxonomy" id="2934178"/>
    <lineage>
        <taxon>Eukaryota</taxon>
        <taxon>Sar</taxon>
        <taxon>Stramenopiles</taxon>
        <taxon>Ochrophyta</taxon>
        <taxon>Bacillariophyta</taxon>
        <taxon>Coscinodiscophyceae</taxon>
        <taxon>Thalassiosirophycidae</taxon>
        <taxon>Stephanodiscales</taxon>
        <taxon>Stephanodiscaceae</taxon>
        <taxon>Stephanodiscus</taxon>
    </lineage>
</organism>
<comment type="similarity">
    <text evidence="2">Belongs to the lin-54 family.</text>
</comment>
<sequence length="488" mass="52253">MSSQTQPPPTDIPATCLYLHGSTHPHLHQYFSVGTACPRSQSTEFRRHVPAGPTPPIAAPRMSSMMTTTTTTTATTAATTTTANFASCTCQKSRCLKLYCQCFSTSVTCTPSCRCLDCMNTEGNVDARRRAIKAIVARNPGAFRPKFVRDLDPLVNNKYLKRRLGIFHGLPPTRGTTTTAASGGIGGVPGTEGIGGGGVVAHKIGCKCRKSACMKKYCECFGASTWCGPNCRCVGCMNDPSATSRRSSTPDRTSSSSSWFESPPPSPSSAAKSTFLSSSTPMAQSEAPTFPPHARRSSRLPEEVEFQANVVLDPPIFPSLSNCTTAEMELYPAGVAARSQDTTRSMSCSTEDVDFDFGSVGIRSPHPACRREFRCLTFVRAIALPFFVFSSDASSSSSLSCPSQGVIPPPPVPAKSKGSESSTSRTACPSYRRFATSRIVRYTSAAVTSSCEERRRSRKDDRAACAAPRRLLSTVGINERITSGAVRT</sequence>
<keyword evidence="3" id="KW-0539">Nucleus</keyword>
<dbReference type="PROSITE" id="PS51634">
    <property type="entry name" value="CRC"/>
    <property type="match status" value="1"/>
</dbReference>
<feature type="region of interest" description="Disordered" evidence="4">
    <location>
        <begin position="400"/>
        <end position="426"/>
    </location>
</feature>
<evidence type="ECO:0000256" key="2">
    <source>
        <dbReference type="ARBA" id="ARBA00007267"/>
    </source>
</evidence>
<evidence type="ECO:0000313" key="6">
    <source>
        <dbReference type="EMBL" id="KAL3803426.1"/>
    </source>
</evidence>
<keyword evidence="7" id="KW-1185">Reference proteome</keyword>
<dbReference type="SMART" id="SM01114">
    <property type="entry name" value="CXC"/>
    <property type="match status" value="2"/>
</dbReference>
<dbReference type="InterPro" id="IPR028307">
    <property type="entry name" value="Lin-54_fam"/>
</dbReference>
<dbReference type="AlphaFoldDB" id="A0ABD3QWI9"/>
<evidence type="ECO:0000256" key="4">
    <source>
        <dbReference type="SAM" id="MobiDB-lite"/>
    </source>
</evidence>
<comment type="subcellular location">
    <subcellularLocation>
        <location evidence="1">Nucleus</location>
    </subcellularLocation>
</comment>
<feature type="compositionally biased region" description="Low complexity" evidence="4">
    <location>
        <begin position="268"/>
        <end position="280"/>
    </location>
</feature>
<dbReference type="PANTHER" id="PTHR12446:SF34">
    <property type="entry name" value="PROTEIN LIN-54 HOMOLOG"/>
    <property type="match status" value="1"/>
</dbReference>
<evidence type="ECO:0000259" key="5">
    <source>
        <dbReference type="PROSITE" id="PS51634"/>
    </source>
</evidence>
<feature type="region of interest" description="Disordered" evidence="4">
    <location>
        <begin position="241"/>
        <end position="299"/>
    </location>
</feature>
<protein>
    <recommendedName>
        <fullName evidence="5">CRC domain-containing protein</fullName>
    </recommendedName>
</protein>
<dbReference type="EMBL" id="JALLAZ020000113">
    <property type="protein sequence ID" value="KAL3803426.1"/>
    <property type="molecule type" value="Genomic_DNA"/>
</dbReference>
<dbReference type="InterPro" id="IPR005172">
    <property type="entry name" value="CRC"/>
</dbReference>
<dbReference type="Pfam" id="PF03638">
    <property type="entry name" value="TCR"/>
    <property type="match status" value="2"/>
</dbReference>
<proteinExistence type="inferred from homology"/>
<gene>
    <name evidence="6" type="ORF">ACHAW5_001864</name>
</gene>
<name>A0ABD3QWI9_9STRA</name>
<feature type="compositionally biased region" description="Low complexity" evidence="4">
    <location>
        <begin position="241"/>
        <end position="261"/>
    </location>
</feature>
<dbReference type="InterPro" id="IPR033467">
    <property type="entry name" value="Tesmin/TSO1-like_CXC"/>
</dbReference>
<accession>A0ABD3QWI9</accession>
<dbReference type="GO" id="GO:0005634">
    <property type="term" value="C:nucleus"/>
    <property type="evidence" value="ECO:0007669"/>
    <property type="project" value="UniProtKB-SubCell"/>
</dbReference>
<evidence type="ECO:0000256" key="1">
    <source>
        <dbReference type="ARBA" id="ARBA00004123"/>
    </source>
</evidence>
<feature type="domain" description="CRC" evidence="5">
    <location>
        <begin position="84"/>
        <end position="241"/>
    </location>
</feature>